<dbReference type="PANTHER" id="PTHR30250">
    <property type="entry name" value="PST FAMILY PREDICTED COLANIC ACID TRANSPORTER"/>
    <property type="match status" value="1"/>
</dbReference>
<feature type="transmembrane region" description="Helical" evidence="6">
    <location>
        <begin position="93"/>
        <end position="114"/>
    </location>
</feature>
<feature type="transmembrane region" description="Helical" evidence="6">
    <location>
        <begin position="18"/>
        <end position="38"/>
    </location>
</feature>
<protein>
    <recommendedName>
        <fullName evidence="9">Polysaccharide biosynthesis protein</fullName>
    </recommendedName>
</protein>
<feature type="transmembrane region" description="Helical" evidence="6">
    <location>
        <begin position="126"/>
        <end position="148"/>
    </location>
</feature>
<proteinExistence type="predicted"/>
<keyword evidence="4 6" id="KW-1133">Transmembrane helix</keyword>
<evidence type="ECO:0000313" key="8">
    <source>
        <dbReference type="Proteomes" id="UP001321445"/>
    </source>
</evidence>
<keyword evidence="2" id="KW-1003">Cell membrane</keyword>
<sequence>MKEIIQDKQIIDYGKKMYFYALIGIAGGYTISLIMSLYLPASDIGIYAILGTLGGLTAFLLNNLNSVFAPVISKYHAAGEIEKLGMLFKDTTFVINIVSAPFIVLLILFSHDILSLYGHHVSDYTLALAVLILGSYYNLFVGNSGMLLLMGGWENDEIKIKIGNTIFLILSSLIFISEFGLIAAVWISTVSSFLVNSFHVFFIKKRFGFTPWEKYSLFIFIATIGVIYYFGFRTFPYKYSIFDYIWVGLLVPLAYWLPFYKKIMAIIKTIKENK</sequence>
<dbReference type="Pfam" id="PF01554">
    <property type="entry name" value="MatE"/>
    <property type="match status" value="1"/>
</dbReference>
<gene>
    <name evidence="7" type="ORF">HCR_18580</name>
</gene>
<keyword evidence="5 6" id="KW-0472">Membrane</keyword>
<feature type="transmembrane region" description="Helical" evidence="6">
    <location>
        <begin position="44"/>
        <end position="64"/>
    </location>
</feature>
<evidence type="ECO:0000313" key="7">
    <source>
        <dbReference type="EMBL" id="BDY13546.1"/>
    </source>
</evidence>
<accession>A0ABN6WXT1</accession>
<evidence type="ECO:0008006" key="9">
    <source>
        <dbReference type="Google" id="ProtNLM"/>
    </source>
</evidence>
<evidence type="ECO:0000256" key="3">
    <source>
        <dbReference type="ARBA" id="ARBA00022692"/>
    </source>
</evidence>
<evidence type="ECO:0000256" key="5">
    <source>
        <dbReference type="ARBA" id="ARBA00023136"/>
    </source>
</evidence>
<dbReference type="InterPro" id="IPR002528">
    <property type="entry name" value="MATE_fam"/>
</dbReference>
<organism evidence="7 8">
    <name type="scientific">Hydrogenimonas cancrithermarum</name>
    <dbReference type="NCBI Taxonomy" id="2993563"/>
    <lineage>
        <taxon>Bacteria</taxon>
        <taxon>Pseudomonadati</taxon>
        <taxon>Campylobacterota</taxon>
        <taxon>Epsilonproteobacteria</taxon>
        <taxon>Campylobacterales</taxon>
        <taxon>Hydrogenimonadaceae</taxon>
        <taxon>Hydrogenimonas</taxon>
    </lineage>
</organism>
<feature type="transmembrane region" description="Helical" evidence="6">
    <location>
        <begin position="215"/>
        <end position="232"/>
    </location>
</feature>
<evidence type="ECO:0000256" key="4">
    <source>
        <dbReference type="ARBA" id="ARBA00022989"/>
    </source>
</evidence>
<evidence type="ECO:0000256" key="1">
    <source>
        <dbReference type="ARBA" id="ARBA00004651"/>
    </source>
</evidence>
<dbReference type="InterPro" id="IPR050833">
    <property type="entry name" value="Poly_Biosynth_Transport"/>
</dbReference>
<keyword evidence="3 6" id="KW-0812">Transmembrane</keyword>
<evidence type="ECO:0000256" key="6">
    <source>
        <dbReference type="SAM" id="Phobius"/>
    </source>
</evidence>
<dbReference type="PANTHER" id="PTHR30250:SF27">
    <property type="entry name" value="POLYSACCHARIDE BIOSYNTHESIS PROTEIN"/>
    <property type="match status" value="1"/>
</dbReference>
<dbReference type="Proteomes" id="UP001321445">
    <property type="component" value="Chromosome"/>
</dbReference>
<comment type="subcellular location">
    <subcellularLocation>
        <location evidence="1">Cell membrane</location>
        <topology evidence="1">Multi-pass membrane protein</topology>
    </subcellularLocation>
</comment>
<feature type="transmembrane region" description="Helical" evidence="6">
    <location>
        <begin position="244"/>
        <end position="260"/>
    </location>
</feature>
<keyword evidence="8" id="KW-1185">Reference proteome</keyword>
<name>A0ABN6WXT1_9BACT</name>
<reference evidence="7 8" key="1">
    <citation type="submission" date="2023-03" db="EMBL/GenBank/DDBJ databases">
        <title>Description of Hydrogenimonas sp. ISO32.</title>
        <authorList>
            <person name="Mino S."/>
            <person name="Fukazawa S."/>
            <person name="Sawabe T."/>
        </authorList>
    </citation>
    <scope>NUCLEOTIDE SEQUENCE [LARGE SCALE GENOMIC DNA]</scope>
    <source>
        <strain evidence="7 8">ISO32</strain>
    </source>
</reference>
<dbReference type="EMBL" id="AP027370">
    <property type="protein sequence ID" value="BDY13546.1"/>
    <property type="molecule type" value="Genomic_DNA"/>
</dbReference>
<feature type="transmembrane region" description="Helical" evidence="6">
    <location>
        <begin position="160"/>
        <end position="177"/>
    </location>
</feature>
<feature type="transmembrane region" description="Helical" evidence="6">
    <location>
        <begin position="183"/>
        <end position="203"/>
    </location>
</feature>
<evidence type="ECO:0000256" key="2">
    <source>
        <dbReference type="ARBA" id="ARBA00022475"/>
    </source>
</evidence>